<evidence type="ECO:0000256" key="7">
    <source>
        <dbReference type="ARBA" id="ARBA00022989"/>
    </source>
</evidence>
<evidence type="ECO:0000256" key="1">
    <source>
        <dbReference type="ARBA" id="ARBA00004251"/>
    </source>
</evidence>
<evidence type="ECO:0000256" key="2">
    <source>
        <dbReference type="ARBA" id="ARBA00022475"/>
    </source>
</evidence>
<evidence type="ECO:0000256" key="6">
    <source>
        <dbReference type="ARBA" id="ARBA00022737"/>
    </source>
</evidence>
<dbReference type="Proteomes" id="UP001044222">
    <property type="component" value="Chromosome 12"/>
</dbReference>
<keyword evidence="6" id="KW-0677">Repeat</keyword>
<dbReference type="InterPro" id="IPR015943">
    <property type="entry name" value="WD40/YVTN_repeat-like_dom_sf"/>
</dbReference>
<organism evidence="14 15">
    <name type="scientific">Anguilla anguilla</name>
    <name type="common">European freshwater eel</name>
    <name type="synonym">Muraena anguilla</name>
    <dbReference type="NCBI Taxonomy" id="7936"/>
    <lineage>
        <taxon>Eukaryota</taxon>
        <taxon>Metazoa</taxon>
        <taxon>Chordata</taxon>
        <taxon>Craniata</taxon>
        <taxon>Vertebrata</taxon>
        <taxon>Euteleostomi</taxon>
        <taxon>Actinopterygii</taxon>
        <taxon>Neopterygii</taxon>
        <taxon>Teleostei</taxon>
        <taxon>Anguilliformes</taxon>
        <taxon>Anguillidae</taxon>
        <taxon>Anguilla</taxon>
    </lineage>
</organism>
<dbReference type="GO" id="GO:0007411">
    <property type="term" value="P:axon guidance"/>
    <property type="evidence" value="ECO:0007669"/>
    <property type="project" value="UniProtKB-ARBA"/>
</dbReference>
<dbReference type="Pfam" id="PF01437">
    <property type="entry name" value="PSI"/>
    <property type="match status" value="1"/>
</dbReference>
<feature type="chain" id="PRO_5039609278" description="PSI domain-containing protein" evidence="12">
    <location>
        <begin position="31"/>
        <end position="616"/>
    </location>
</feature>
<keyword evidence="7" id="KW-1133">Transmembrane helix</keyword>
<feature type="region of interest" description="Disordered" evidence="11">
    <location>
        <begin position="75"/>
        <end position="165"/>
    </location>
</feature>
<keyword evidence="4" id="KW-0812">Transmembrane</keyword>
<dbReference type="Gene3D" id="2.130.10.10">
    <property type="entry name" value="YVTN repeat-like/Quinoprotein amine dehydrogenase"/>
    <property type="match status" value="1"/>
</dbReference>
<keyword evidence="2" id="KW-1003">Cell membrane</keyword>
<sequence length="616" mass="66416">MPAAAPLLLLLAIWWWPLVLLLLLPPLPLARPAGQGPRPATRPAYTVPPDPLTVTPTAPLSHLLLDPATGHVYVGRELPPPPLPGPAARLLGRTGPNWTARLPAPIDPRDCTQARRPTTPTRSCCWWRGGARRRRRRGGGGRGGGPPAPGRVRDGPAGHLREAQPGERVPVLYRTENPVDTQYVAANDPRVSTELGKLVVGSYSEYNNNFVARCGTARTSTSCSAARRARHAGLPHLRVAAVRGRRQLLLARGGAAGLPGGHNLAQAAALGQLRGAPPVRGHGDGAGVHAGARARSRRCARTAWRSWTARSVAQLLCYTQEGRSAQGQEEAYIEYEVSSACLRLSQNVLNEYPCGGSTPRAPSPAPSPFGRAILTWNEQLTAVASANEVGHTVVLLGDRRGQLHKVFLKPDGNGSLYETVLVDKDSPVNADLLLDATGQSVYVMTRSRVTKVPVSQCGRHLDCDSCLSAWDPFCGWCVLEGRCTRKLECSRQARANHWLWSYRHGNKCVTVESLSPAVQSREERTQVSLTVVQLPSLSEEEALTCSFGDLRDQPAVVKETSIVCQSPLPEDLPQSPPGTDHVTLPVALMFGEVIISQANMTFYDCRAAGQLNKTSP</sequence>
<evidence type="ECO:0000256" key="10">
    <source>
        <dbReference type="ARBA" id="ARBA00023180"/>
    </source>
</evidence>
<feature type="signal peptide" evidence="12">
    <location>
        <begin position="1"/>
        <end position="30"/>
    </location>
</feature>
<evidence type="ECO:0000256" key="3">
    <source>
        <dbReference type="ARBA" id="ARBA00022553"/>
    </source>
</evidence>
<keyword evidence="8" id="KW-0472">Membrane</keyword>
<dbReference type="InterPro" id="IPR002165">
    <property type="entry name" value="Plexin_repeat"/>
</dbReference>
<dbReference type="InterPro" id="IPR036352">
    <property type="entry name" value="Semap_dom_sf"/>
</dbReference>
<accession>A0A9D3RQV8</accession>
<dbReference type="EMBL" id="JAFIRN010000012">
    <property type="protein sequence ID" value="KAG5838886.1"/>
    <property type="molecule type" value="Genomic_DNA"/>
</dbReference>
<evidence type="ECO:0000256" key="12">
    <source>
        <dbReference type="SAM" id="SignalP"/>
    </source>
</evidence>
<dbReference type="GO" id="GO:0017154">
    <property type="term" value="F:semaphorin receptor activity"/>
    <property type="evidence" value="ECO:0007669"/>
    <property type="project" value="InterPro"/>
</dbReference>
<feature type="compositionally biased region" description="Basic residues" evidence="11">
    <location>
        <begin position="130"/>
        <end position="139"/>
    </location>
</feature>
<evidence type="ECO:0000259" key="13">
    <source>
        <dbReference type="SMART" id="SM00423"/>
    </source>
</evidence>
<evidence type="ECO:0000313" key="15">
    <source>
        <dbReference type="Proteomes" id="UP001044222"/>
    </source>
</evidence>
<keyword evidence="3" id="KW-0597">Phosphoprotein</keyword>
<reference evidence="14" key="1">
    <citation type="submission" date="2021-01" db="EMBL/GenBank/DDBJ databases">
        <title>A chromosome-scale assembly of European eel, Anguilla anguilla.</title>
        <authorList>
            <person name="Henkel C."/>
            <person name="Jong-Raadsen S.A."/>
            <person name="Dufour S."/>
            <person name="Weltzien F.-A."/>
            <person name="Palstra A.P."/>
            <person name="Pelster B."/>
            <person name="Spaink H.P."/>
            <person name="Van Den Thillart G.E."/>
            <person name="Jansen H."/>
            <person name="Zahm M."/>
            <person name="Klopp C."/>
            <person name="Cedric C."/>
            <person name="Louis A."/>
            <person name="Berthelot C."/>
            <person name="Parey E."/>
            <person name="Roest Crollius H."/>
            <person name="Montfort J."/>
            <person name="Robinson-Rechavi M."/>
            <person name="Bucao C."/>
            <person name="Bouchez O."/>
            <person name="Gislard M."/>
            <person name="Lluch J."/>
            <person name="Milhes M."/>
            <person name="Lampietro C."/>
            <person name="Lopez Roques C."/>
            <person name="Donnadieu C."/>
            <person name="Braasch I."/>
            <person name="Desvignes T."/>
            <person name="Postlethwait J."/>
            <person name="Bobe J."/>
            <person name="Guiguen Y."/>
            <person name="Dirks R."/>
        </authorList>
    </citation>
    <scope>NUCLEOTIDE SEQUENCE</scope>
    <source>
        <strain evidence="14">Tag_6206</strain>
        <tissue evidence="14">Liver</tissue>
    </source>
</reference>
<evidence type="ECO:0000256" key="8">
    <source>
        <dbReference type="ARBA" id="ARBA00023136"/>
    </source>
</evidence>
<keyword evidence="15" id="KW-1185">Reference proteome</keyword>
<dbReference type="PANTHER" id="PTHR22625">
    <property type="entry name" value="PLEXIN"/>
    <property type="match status" value="1"/>
</dbReference>
<dbReference type="GO" id="GO:0008360">
    <property type="term" value="P:regulation of cell shape"/>
    <property type="evidence" value="ECO:0007669"/>
    <property type="project" value="TreeGrafter"/>
</dbReference>
<dbReference type="AlphaFoldDB" id="A0A9D3RQV8"/>
<dbReference type="SUPFAM" id="SSF101912">
    <property type="entry name" value="Sema domain"/>
    <property type="match status" value="1"/>
</dbReference>
<dbReference type="Pfam" id="PF17960">
    <property type="entry name" value="TIG_plexin"/>
    <property type="match status" value="1"/>
</dbReference>
<dbReference type="Gene3D" id="2.60.40.10">
    <property type="entry name" value="Immunoglobulins"/>
    <property type="match status" value="1"/>
</dbReference>
<dbReference type="GO" id="GO:0030334">
    <property type="term" value="P:regulation of cell migration"/>
    <property type="evidence" value="ECO:0007669"/>
    <property type="project" value="TreeGrafter"/>
</dbReference>
<dbReference type="InterPro" id="IPR031148">
    <property type="entry name" value="Plexin"/>
</dbReference>
<evidence type="ECO:0000256" key="9">
    <source>
        <dbReference type="ARBA" id="ARBA00023157"/>
    </source>
</evidence>
<protein>
    <recommendedName>
        <fullName evidence="13">PSI domain-containing protein</fullName>
    </recommendedName>
</protein>
<dbReference type="InterPro" id="IPR013783">
    <property type="entry name" value="Ig-like_fold"/>
</dbReference>
<evidence type="ECO:0000256" key="4">
    <source>
        <dbReference type="ARBA" id="ARBA00022692"/>
    </source>
</evidence>
<dbReference type="SMART" id="SM00423">
    <property type="entry name" value="PSI"/>
    <property type="match status" value="1"/>
</dbReference>
<gene>
    <name evidence="14" type="ORF">ANANG_G00228430</name>
</gene>
<dbReference type="GO" id="GO:0007162">
    <property type="term" value="P:negative regulation of cell adhesion"/>
    <property type="evidence" value="ECO:0007669"/>
    <property type="project" value="TreeGrafter"/>
</dbReference>
<evidence type="ECO:0000256" key="5">
    <source>
        <dbReference type="ARBA" id="ARBA00022729"/>
    </source>
</evidence>
<proteinExistence type="predicted"/>
<feature type="compositionally biased region" description="Basic and acidic residues" evidence="11">
    <location>
        <begin position="151"/>
        <end position="165"/>
    </location>
</feature>
<keyword evidence="9" id="KW-1015">Disulfide bond</keyword>
<dbReference type="GO" id="GO:0002116">
    <property type="term" value="C:semaphorin receptor complex"/>
    <property type="evidence" value="ECO:0007669"/>
    <property type="project" value="TreeGrafter"/>
</dbReference>
<dbReference type="GO" id="GO:0050772">
    <property type="term" value="P:positive regulation of axonogenesis"/>
    <property type="evidence" value="ECO:0007669"/>
    <property type="project" value="TreeGrafter"/>
</dbReference>
<keyword evidence="5 12" id="KW-0732">Signal</keyword>
<feature type="domain" description="PSI" evidence="13">
    <location>
        <begin position="456"/>
        <end position="509"/>
    </location>
</feature>
<evidence type="ECO:0000256" key="11">
    <source>
        <dbReference type="SAM" id="MobiDB-lite"/>
    </source>
</evidence>
<dbReference type="InterPro" id="IPR016201">
    <property type="entry name" value="PSI"/>
</dbReference>
<keyword evidence="10" id="KW-0325">Glycoprotein</keyword>
<name>A0A9D3RQV8_ANGAN</name>
<comment type="subcellular location">
    <subcellularLocation>
        <location evidence="1">Cell membrane</location>
        <topology evidence="1">Single-pass type I membrane protein</topology>
    </subcellularLocation>
</comment>
<dbReference type="InterPro" id="IPR041019">
    <property type="entry name" value="TIG1_plexin"/>
</dbReference>
<dbReference type="PANTHER" id="PTHR22625:SF69">
    <property type="entry name" value="PLEXIN-B3"/>
    <property type="match status" value="1"/>
</dbReference>
<dbReference type="SUPFAM" id="SSF103575">
    <property type="entry name" value="Plexin repeat"/>
    <property type="match status" value="1"/>
</dbReference>
<comment type="caution">
    <text evidence="14">The sequence shown here is derived from an EMBL/GenBank/DDBJ whole genome shotgun (WGS) entry which is preliminary data.</text>
</comment>
<dbReference type="GO" id="GO:0005886">
    <property type="term" value="C:plasma membrane"/>
    <property type="evidence" value="ECO:0007669"/>
    <property type="project" value="UniProtKB-SubCell"/>
</dbReference>
<evidence type="ECO:0000313" key="14">
    <source>
        <dbReference type="EMBL" id="KAG5838886.1"/>
    </source>
</evidence>
<dbReference type="FunFam" id="2.60.40.10:FF:000131">
    <property type="entry name" value="Plexin A2"/>
    <property type="match status" value="1"/>
</dbReference>